<reference evidence="1" key="2">
    <citation type="submission" date="2025-03" db="EMBL/GenBank/DDBJ databases">
        <authorList>
            <consortium name="ELIXIR-Norway"/>
            <consortium name="Elixir Norway"/>
        </authorList>
    </citation>
    <scope>NUCLEOTIDE SEQUENCE</scope>
</reference>
<accession>A0AC59YJD0</accession>
<sequence length="91" mass="9867">MDAPEALSKQRETSHSGLPGDRLLDRRPPLLLRRLLPAFLPVVTHRPSSPSPTLTNLRCVQRMSASDVGGQRWCSGVGHAAQANADPGHRP</sequence>
<dbReference type="Proteomes" id="UP001162501">
    <property type="component" value="Chromosome 16"/>
</dbReference>
<protein>
    <submittedName>
        <fullName evidence="1">Uncharacterized protein</fullName>
    </submittedName>
</protein>
<evidence type="ECO:0000313" key="2">
    <source>
        <dbReference type="Proteomes" id="UP001162501"/>
    </source>
</evidence>
<reference evidence="1" key="1">
    <citation type="submission" date="2023-05" db="EMBL/GenBank/DDBJ databases">
        <authorList>
            <consortium name="ELIXIR-Norway"/>
        </authorList>
    </citation>
    <scope>NUCLEOTIDE SEQUENCE</scope>
</reference>
<gene>
    <name evidence="1" type="ORF">MRATA1EN22A_LOCUS6973</name>
</gene>
<organism evidence="1 2">
    <name type="scientific">Rangifer tarandus platyrhynchus</name>
    <name type="common">Svalbard reindeer</name>
    <dbReference type="NCBI Taxonomy" id="3082113"/>
    <lineage>
        <taxon>Eukaryota</taxon>
        <taxon>Metazoa</taxon>
        <taxon>Chordata</taxon>
        <taxon>Craniata</taxon>
        <taxon>Vertebrata</taxon>
        <taxon>Euteleostomi</taxon>
        <taxon>Mammalia</taxon>
        <taxon>Eutheria</taxon>
        <taxon>Laurasiatheria</taxon>
        <taxon>Artiodactyla</taxon>
        <taxon>Ruminantia</taxon>
        <taxon>Pecora</taxon>
        <taxon>Cervidae</taxon>
        <taxon>Odocoileinae</taxon>
        <taxon>Rangifer</taxon>
    </lineage>
</organism>
<proteinExistence type="predicted"/>
<evidence type="ECO:0000313" key="1">
    <source>
        <dbReference type="EMBL" id="CAM9752724.1"/>
    </source>
</evidence>
<name>A0AC59YJD0_RANTA</name>
<dbReference type="EMBL" id="OX596100">
    <property type="protein sequence ID" value="CAM9752724.1"/>
    <property type="molecule type" value="Genomic_DNA"/>
</dbReference>